<evidence type="ECO:0000259" key="1">
    <source>
        <dbReference type="Pfam" id="PF00501"/>
    </source>
</evidence>
<dbReference type="InterPro" id="IPR000873">
    <property type="entry name" value="AMP-dep_synth/lig_dom"/>
</dbReference>
<dbReference type="EMBL" id="CAJNOG010000736">
    <property type="protein sequence ID" value="CAF1347236.1"/>
    <property type="molecule type" value="Genomic_DNA"/>
</dbReference>
<comment type="caution">
    <text evidence="2">The sequence shown here is derived from an EMBL/GenBank/DDBJ whole genome shotgun (WGS) entry which is preliminary data.</text>
</comment>
<dbReference type="Pfam" id="PF00501">
    <property type="entry name" value="AMP-binding"/>
    <property type="match status" value="1"/>
</dbReference>
<evidence type="ECO:0000313" key="3">
    <source>
        <dbReference type="Proteomes" id="UP000663845"/>
    </source>
</evidence>
<dbReference type="AlphaFoldDB" id="A0A815H5A5"/>
<dbReference type="Proteomes" id="UP000663845">
    <property type="component" value="Unassembled WGS sequence"/>
</dbReference>
<gene>
    <name evidence="2" type="ORF">JYZ213_LOCUS34830</name>
</gene>
<sequence length="389" mass="43927">MVGDSQLVPEPFSLNINEDEILSVSDFSVSTYHDLNMNQLSCTINASLDLFNRDNVEKISQRFHSIVQQLSASIIDSQIDKPIYELSLILTNEQYLMQSINNTQVSFPSSPFTCIHYEFVYQVMKHPQKLAVELDEQSLTYCELLYCVQILSLHLINKYVVVPGEIICQCVERSLSMVIGIMSIEMAGGVYCPLSPRDPQHRLHTLVKQTQSRLVLVHHLTETKFEDDIVSLDIGSILDISYMNSDMDSDCLSTVILKDEEIAYIIFTSGSTGTPKAVQVRHKNFIDCVHSLAYINSFNKNDTVVQMTRCSFDIHVQEILGTLLIGGTLVMLHPDGTIDFDYLSEVLQNKQITYLHTVPSLLHSFLIFIEQTKSINAVSRLRSLCSSGE</sequence>
<evidence type="ECO:0000313" key="2">
    <source>
        <dbReference type="EMBL" id="CAF1347236.1"/>
    </source>
</evidence>
<dbReference type="GO" id="GO:0044550">
    <property type="term" value="P:secondary metabolite biosynthetic process"/>
    <property type="evidence" value="ECO:0007669"/>
    <property type="project" value="TreeGrafter"/>
</dbReference>
<dbReference type="GO" id="GO:0031177">
    <property type="term" value="F:phosphopantetheine binding"/>
    <property type="evidence" value="ECO:0007669"/>
    <property type="project" value="TreeGrafter"/>
</dbReference>
<proteinExistence type="predicted"/>
<dbReference type="Gene3D" id="3.40.50.980">
    <property type="match status" value="2"/>
</dbReference>
<dbReference type="GO" id="GO:0005737">
    <property type="term" value="C:cytoplasm"/>
    <property type="evidence" value="ECO:0007669"/>
    <property type="project" value="TreeGrafter"/>
</dbReference>
<dbReference type="PROSITE" id="PS00455">
    <property type="entry name" value="AMP_BINDING"/>
    <property type="match status" value="1"/>
</dbReference>
<organism evidence="2 3">
    <name type="scientific">Adineta steineri</name>
    <dbReference type="NCBI Taxonomy" id="433720"/>
    <lineage>
        <taxon>Eukaryota</taxon>
        <taxon>Metazoa</taxon>
        <taxon>Spiralia</taxon>
        <taxon>Gnathifera</taxon>
        <taxon>Rotifera</taxon>
        <taxon>Eurotatoria</taxon>
        <taxon>Bdelloidea</taxon>
        <taxon>Adinetida</taxon>
        <taxon>Adinetidae</taxon>
        <taxon>Adineta</taxon>
    </lineage>
</organism>
<dbReference type="PANTHER" id="PTHR45527:SF1">
    <property type="entry name" value="FATTY ACID SYNTHASE"/>
    <property type="match status" value="1"/>
</dbReference>
<dbReference type="PANTHER" id="PTHR45527">
    <property type="entry name" value="NONRIBOSOMAL PEPTIDE SYNTHETASE"/>
    <property type="match status" value="1"/>
</dbReference>
<accession>A0A815H5A5</accession>
<reference evidence="2" key="1">
    <citation type="submission" date="2021-02" db="EMBL/GenBank/DDBJ databases">
        <authorList>
            <person name="Nowell W R."/>
        </authorList>
    </citation>
    <scope>NUCLEOTIDE SEQUENCE</scope>
</reference>
<name>A0A815H5A5_9BILA</name>
<dbReference type="GO" id="GO:0043041">
    <property type="term" value="P:amino acid activation for nonribosomal peptide biosynthetic process"/>
    <property type="evidence" value="ECO:0007669"/>
    <property type="project" value="TreeGrafter"/>
</dbReference>
<dbReference type="InterPro" id="IPR020845">
    <property type="entry name" value="AMP-binding_CS"/>
</dbReference>
<dbReference type="SUPFAM" id="SSF56801">
    <property type="entry name" value="Acetyl-CoA synthetase-like"/>
    <property type="match status" value="1"/>
</dbReference>
<feature type="domain" description="AMP-dependent synthetase/ligase" evidence="1">
    <location>
        <begin position="122"/>
        <end position="389"/>
    </location>
</feature>
<protein>
    <recommendedName>
        <fullName evidence="1">AMP-dependent synthetase/ligase domain-containing protein</fullName>
    </recommendedName>
</protein>